<comment type="caution">
    <text evidence="1">The sequence shown here is derived from an EMBL/GenBank/DDBJ whole genome shotgun (WGS) entry which is preliminary data.</text>
</comment>
<gene>
    <name evidence="1" type="ORF">CRX57_04495</name>
</gene>
<sequence length="326" mass="38144">MKIFRAAPLNWHYISEIHIGLIDGIFCKHLRKKLGFHRQMFDDDFARLFRSNNRRSGSLFNIKSNDEAVVQKLLGNAETHSKDEKIRELVEEIAQLLIWLGRAYYFVYDNTEQEKVHLTSINSGGVARIFGKHIQWVPKRTEKRWDQDDEELSREIRILDGAKVIRFDMPRSIKSMLSAQNKTLALIDKYHFKATDFQPHATHENPTPTNHFDFGVWNDTQETAFYRATISTGWNGRKYDSLKRSDFFDCHRLIRFRRNQLLLRDDILNQLSVELSRIGKGYTAGFSVEISGTEKLPSVAHLDELAVRLDREQVGFNEVIDYFYKG</sequence>
<accession>A0A2C5W5R2</accession>
<dbReference type="EMBL" id="PDKZ01000002">
    <property type="protein sequence ID" value="PHH39460.1"/>
    <property type="molecule type" value="Genomic_DNA"/>
</dbReference>
<organism evidence="1 2">
    <name type="scientific">Pseudomonas putida</name>
    <name type="common">Arthrobacter siderocapsulatus</name>
    <dbReference type="NCBI Taxonomy" id="303"/>
    <lineage>
        <taxon>Bacteria</taxon>
        <taxon>Pseudomonadati</taxon>
        <taxon>Pseudomonadota</taxon>
        <taxon>Gammaproteobacteria</taxon>
        <taxon>Pseudomonadales</taxon>
        <taxon>Pseudomonadaceae</taxon>
        <taxon>Pseudomonas</taxon>
    </lineage>
</organism>
<evidence type="ECO:0000313" key="1">
    <source>
        <dbReference type="EMBL" id="PHH39460.1"/>
    </source>
</evidence>
<name>A0A2C5W5R2_PSEPU</name>
<dbReference type="RefSeq" id="WP_098964394.1">
    <property type="nucleotide sequence ID" value="NZ_PDKZ01000002.1"/>
</dbReference>
<protein>
    <submittedName>
        <fullName evidence="1">Uncharacterized protein</fullName>
    </submittedName>
</protein>
<reference evidence="2" key="1">
    <citation type="submission" date="2017-10" db="EMBL/GenBank/DDBJ databases">
        <title>FDA dAtabase for Regulatory Grade micrObial Sequences (FDA-ARGOS): Supporting development and validation of Infectious Disease Dx tests.</title>
        <authorList>
            <person name="Goldberg B."/>
            <person name="Campos J."/>
            <person name="Tallon L."/>
            <person name="Sadzewicz L."/>
            <person name="Ott S."/>
            <person name="Zhao X."/>
            <person name="Nagaraj S."/>
            <person name="Vavikolanu K."/>
            <person name="Aluvathingal J."/>
            <person name="Nadendla S."/>
            <person name="Geyer C."/>
            <person name="Sichtig H."/>
        </authorList>
    </citation>
    <scope>NUCLEOTIDE SEQUENCE [LARGE SCALE GENOMIC DNA]</scope>
    <source>
        <strain evidence="2">FDAARGOS_376</strain>
    </source>
</reference>
<dbReference type="Proteomes" id="UP000222460">
    <property type="component" value="Unassembled WGS sequence"/>
</dbReference>
<evidence type="ECO:0000313" key="2">
    <source>
        <dbReference type="Proteomes" id="UP000222460"/>
    </source>
</evidence>
<proteinExistence type="predicted"/>
<dbReference type="AlphaFoldDB" id="A0A2C5W5R2"/>